<sequence length="149" mass="15862">MSNHAIVIESPSHVQVVEASILKLRQPPSTPQMFFMSTTSHHLASAKITVGAFGDDGGIYTTLLPLPAELVASINDKVAAKFTLAYSSVGEAFEFGQPFAANLDDFVFASKLWIPVERQLGEGKIKVHKPSVNEGGPGLSGALKEISLV</sequence>
<proteinExistence type="predicted"/>
<dbReference type="Gene3D" id="3.90.180.10">
    <property type="entry name" value="Medium-chain alcohol dehydrogenases, catalytic domain"/>
    <property type="match status" value="1"/>
</dbReference>
<keyword evidence="2" id="KW-1185">Reference proteome</keyword>
<evidence type="ECO:0000313" key="2">
    <source>
        <dbReference type="Proteomes" id="UP001498421"/>
    </source>
</evidence>
<accession>A0ABR1HWW7</accession>
<reference evidence="1 2" key="1">
    <citation type="journal article" date="2025" name="Microbiol. Resour. Announc.">
        <title>Draft genome sequences for Neonectria magnoliae and Neonectria punicea, canker pathogens of Liriodendron tulipifera and Acer saccharum in West Virginia.</title>
        <authorList>
            <person name="Petronek H.M."/>
            <person name="Kasson M.T."/>
            <person name="Metheny A.M."/>
            <person name="Stauder C.M."/>
            <person name="Lovett B."/>
            <person name="Lynch S.C."/>
            <person name="Garnas J.R."/>
            <person name="Kasson L.R."/>
            <person name="Stajich J.E."/>
        </authorList>
    </citation>
    <scope>NUCLEOTIDE SEQUENCE [LARGE SCALE GENOMIC DNA]</scope>
    <source>
        <strain evidence="1 2">NRRL 64651</strain>
    </source>
</reference>
<name>A0ABR1HWW7_9HYPO</name>
<dbReference type="Proteomes" id="UP001498421">
    <property type="component" value="Unassembled WGS sequence"/>
</dbReference>
<gene>
    <name evidence="1" type="ORF">QQZ08_007744</name>
</gene>
<organism evidence="1 2">
    <name type="scientific">Neonectria magnoliae</name>
    <dbReference type="NCBI Taxonomy" id="2732573"/>
    <lineage>
        <taxon>Eukaryota</taxon>
        <taxon>Fungi</taxon>
        <taxon>Dikarya</taxon>
        <taxon>Ascomycota</taxon>
        <taxon>Pezizomycotina</taxon>
        <taxon>Sordariomycetes</taxon>
        <taxon>Hypocreomycetidae</taxon>
        <taxon>Hypocreales</taxon>
        <taxon>Nectriaceae</taxon>
        <taxon>Neonectria</taxon>
    </lineage>
</organism>
<dbReference type="Gene3D" id="3.40.50.720">
    <property type="entry name" value="NAD(P)-binding Rossmann-like Domain"/>
    <property type="match status" value="1"/>
</dbReference>
<protein>
    <submittedName>
        <fullName evidence="1">Uncharacterized protein</fullName>
    </submittedName>
</protein>
<evidence type="ECO:0000313" key="1">
    <source>
        <dbReference type="EMBL" id="KAK7425768.1"/>
    </source>
</evidence>
<comment type="caution">
    <text evidence="1">The sequence shown here is derived from an EMBL/GenBank/DDBJ whole genome shotgun (WGS) entry which is preliminary data.</text>
</comment>
<dbReference type="EMBL" id="JAZAVK010000076">
    <property type="protein sequence ID" value="KAK7425768.1"/>
    <property type="molecule type" value="Genomic_DNA"/>
</dbReference>